<reference evidence="2 3" key="1">
    <citation type="submission" date="2015-11" db="EMBL/GenBank/DDBJ databases">
        <title>Genomic analysis of 38 Legionella species identifies large and diverse effector repertoires.</title>
        <authorList>
            <person name="Burstein D."/>
            <person name="Amaro F."/>
            <person name="Zusman T."/>
            <person name="Lifshitz Z."/>
            <person name="Cohen O."/>
            <person name="Gilbert J.A."/>
            <person name="Pupko T."/>
            <person name="Shuman H.A."/>
            <person name="Segal G."/>
        </authorList>
    </citation>
    <scope>NUCLEOTIDE SEQUENCE [LARGE SCALE GENOMIC DNA]</scope>
    <source>
        <strain evidence="2 3">SE-32A-C8</strain>
    </source>
</reference>
<evidence type="ECO:0008006" key="4">
    <source>
        <dbReference type="Google" id="ProtNLM"/>
    </source>
</evidence>
<feature type="transmembrane region" description="Helical" evidence="1">
    <location>
        <begin position="12"/>
        <end position="35"/>
    </location>
</feature>
<evidence type="ECO:0000313" key="2">
    <source>
        <dbReference type="EMBL" id="KTC94613.1"/>
    </source>
</evidence>
<sequence>MTHLNPVAGFKKLIILFWFFWWLIAFWTDIVGVLAHNGWLIKTWAPDANYPFLVESLKMYPVPAWVPQWSFAGIILWSLLSTLAFGWAALALFKPDARWRRRADWAFIISLCYWLAFFLADQLVMKFDLEENHMVQGGFELLTYLSLYLLPEAQTQEKTEV</sequence>
<evidence type="ECO:0000313" key="3">
    <source>
        <dbReference type="Proteomes" id="UP000054773"/>
    </source>
</evidence>
<dbReference type="EMBL" id="LNYA01000034">
    <property type="protein sequence ID" value="KTC94613.1"/>
    <property type="molecule type" value="Genomic_DNA"/>
</dbReference>
<comment type="caution">
    <text evidence="2">The sequence shown here is derived from an EMBL/GenBank/DDBJ whole genome shotgun (WGS) entry which is preliminary data.</text>
</comment>
<dbReference type="OrthoDB" id="5638473at2"/>
<dbReference type="RefSeq" id="WP_058527854.1">
    <property type="nucleotide sequence ID" value="NZ_CAAAHY010000005.1"/>
</dbReference>
<keyword evidence="1" id="KW-1133">Transmembrane helix</keyword>
<keyword evidence="1" id="KW-0472">Membrane</keyword>
<keyword evidence="1" id="KW-0812">Transmembrane</keyword>
<name>A0A0W0THB0_LEGER</name>
<gene>
    <name evidence="2" type="ORF">Lery_2780</name>
</gene>
<feature type="transmembrane region" description="Helical" evidence="1">
    <location>
        <begin position="105"/>
        <end position="125"/>
    </location>
</feature>
<proteinExistence type="predicted"/>
<dbReference type="PATRIC" id="fig|448.7.peg.2921"/>
<dbReference type="AlphaFoldDB" id="A0A0W0THB0"/>
<evidence type="ECO:0000256" key="1">
    <source>
        <dbReference type="SAM" id="Phobius"/>
    </source>
</evidence>
<feature type="transmembrane region" description="Helical" evidence="1">
    <location>
        <begin position="69"/>
        <end position="93"/>
    </location>
</feature>
<accession>A0A0W0THB0</accession>
<protein>
    <recommendedName>
        <fullName evidence="4">Transmembrane protein</fullName>
    </recommendedName>
</protein>
<keyword evidence="3" id="KW-1185">Reference proteome</keyword>
<dbReference type="Proteomes" id="UP000054773">
    <property type="component" value="Unassembled WGS sequence"/>
</dbReference>
<dbReference type="STRING" id="448.Lery_2780"/>
<organism evidence="2 3">
    <name type="scientific">Legionella erythra</name>
    <dbReference type="NCBI Taxonomy" id="448"/>
    <lineage>
        <taxon>Bacteria</taxon>
        <taxon>Pseudomonadati</taxon>
        <taxon>Pseudomonadota</taxon>
        <taxon>Gammaproteobacteria</taxon>
        <taxon>Legionellales</taxon>
        <taxon>Legionellaceae</taxon>
        <taxon>Legionella</taxon>
    </lineage>
</organism>